<evidence type="ECO:0000256" key="3">
    <source>
        <dbReference type="ARBA" id="ARBA00022723"/>
    </source>
</evidence>
<comment type="subcellular location">
    <subcellularLocation>
        <location evidence="7">Cytoplasm</location>
    </subcellularLocation>
</comment>
<feature type="active site" evidence="7 8">
    <location>
        <position position="84"/>
    </location>
</feature>
<comment type="similarity">
    <text evidence="1 7">Belongs to the peptidase M20B family.</text>
</comment>
<dbReference type="EC" id="3.4.11.4" evidence="7"/>
<dbReference type="InterPro" id="IPR010161">
    <property type="entry name" value="Peptidase_M20B"/>
</dbReference>
<dbReference type="NCBIfam" id="NF003976">
    <property type="entry name" value="PRK05469.1"/>
    <property type="match status" value="1"/>
</dbReference>
<dbReference type="InterPro" id="IPR011650">
    <property type="entry name" value="Peptidase_M20_dimer"/>
</dbReference>
<dbReference type="PROSITE" id="PS00758">
    <property type="entry name" value="ARGE_DAPE_CPG2_1"/>
    <property type="match status" value="1"/>
</dbReference>
<feature type="binding site" evidence="7 9">
    <location>
        <position position="202"/>
    </location>
    <ligand>
        <name>Zn(2+)</name>
        <dbReference type="ChEBI" id="CHEBI:29105"/>
        <label>1</label>
    </ligand>
</feature>
<dbReference type="AlphaFoldDB" id="A0A1J1E709"/>
<feature type="domain" description="Peptidase M20 dimerisation" evidence="10">
    <location>
        <begin position="212"/>
        <end position="311"/>
    </location>
</feature>
<dbReference type="PANTHER" id="PTHR42994">
    <property type="entry name" value="PEPTIDASE T"/>
    <property type="match status" value="1"/>
</dbReference>
<evidence type="ECO:0000313" key="11">
    <source>
        <dbReference type="EMBL" id="BAV95126.1"/>
    </source>
</evidence>
<dbReference type="NCBIfam" id="NF009920">
    <property type="entry name" value="PRK13381.1"/>
    <property type="match status" value="1"/>
</dbReference>
<dbReference type="Pfam" id="PF07687">
    <property type="entry name" value="M20_dimer"/>
    <property type="match status" value="1"/>
</dbReference>
<dbReference type="Gene3D" id="3.40.630.10">
    <property type="entry name" value="Zn peptidases"/>
    <property type="match status" value="1"/>
</dbReference>
<dbReference type="SUPFAM" id="SSF55031">
    <property type="entry name" value="Bacterial exopeptidase dimerisation domain"/>
    <property type="match status" value="1"/>
</dbReference>
<keyword evidence="7" id="KW-0963">Cytoplasm</keyword>
<evidence type="ECO:0000256" key="6">
    <source>
        <dbReference type="ARBA" id="ARBA00023049"/>
    </source>
</evidence>
<reference evidence="11 12" key="1">
    <citation type="submission" date="2014-03" db="EMBL/GenBank/DDBJ databases">
        <title>complete genome sequence of Flavobacteriaceae bacterium JBKA-6.</title>
        <authorList>
            <person name="Takano T."/>
            <person name="Nakamura Y."/>
            <person name="Takuma S."/>
            <person name="Yasuike M."/>
            <person name="Matsuyama T."/>
            <person name="Sakai T."/>
            <person name="Fujiwara A."/>
            <person name="Kimoto K."/>
            <person name="Fukuda Y."/>
            <person name="Kondo H."/>
            <person name="Hirono I."/>
            <person name="Nakayasu C."/>
        </authorList>
    </citation>
    <scope>NUCLEOTIDE SEQUENCE [LARGE SCALE GENOMIC DNA]</scope>
    <source>
        <strain evidence="11 12">JBKA-6</strain>
    </source>
</reference>
<keyword evidence="4 7" id="KW-0378">Hydrolase</keyword>
<dbReference type="NCBIfam" id="TIGR01882">
    <property type="entry name" value="peptidase-T"/>
    <property type="match status" value="1"/>
</dbReference>
<comment type="cofactor">
    <cofactor evidence="7 9">
        <name>Zn(2+)</name>
        <dbReference type="ChEBI" id="CHEBI:29105"/>
    </cofactor>
    <text evidence="7 9">Binds 2 Zn(2+) ions per subunit.</text>
</comment>
<accession>A0A1J1E709</accession>
<dbReference type="Gene3D" id="3.30.70.360">
    <property type="match status" value="1"/>
</dbReference>
<gene>
    <name evidence="7" type="primary">pepT</name>
    <name evidence="11" type="ORF">JBKA6_1113</name>
</gene>
<name>A0A1J1E709_9FLAO</name>
<keyword evidence="12" id="KW-1185">Reference proteome</keyword>
<dbReference type="GO" id="GO:0043171">
    <property type="term" value="P:peptide catabolic process"/>
    <property type="evidence" value="ECO:0007669"/>
    <property type="project" value="UniProtKB-UniRule"/>
</dbReference>
<dbReference type="CDD" id="cd03892">
    <property type="entry name" value="M20_peptT"/>
    <property type="match status" value="1"/>
</dbReference>
<evidence type="ECO:0000313" key="12">
    <source>
        <dbReference type="Proteomes" id="UP000243197"/>
    </source>
</evidence>
<dbReference type="PANTHER" id="PTHR42994:SF1">
    <property type="entry name" value="PEPTIDASE T"/>
    <property type="match status" value="1"/>
</dbReference>
<evidence type="ECO:0000256" key="1">
    <source>
        <dbReference type="ARBA" id="ARBA00009692"/>
    </source>
</evidence>
<dbReference type="GO" id="GO:0008270">
    <property type="term" value="F:zinc ion binding"/>
    <property type="evidence" value="ECO:0007669"/>
    <property type="project" value="UniProtKB-UniRule"/>
</dbReference>
<feature type="binding site" evidence="7 9">
    <location>
        <position position="180"/>
    </location>
    <ligand>
        <name>Zn(2+)</name>
        <dbReference type="ChEBI" id="CHEBI:29105"/>
        <label>2</label>
    </ligand>
</feature>
<feature type="binding site" evidence="7 9">
    <location>
        <position position="82"/>
    </location>
    <ligand>
        <name>Zn(2+)</name>
        <dbReference type="ChEBI" id="CHEBI:29105"/>
        <label>1</label>
    </ligand>
</feature>
<keyword evidence="5 7" id="KW-0862">Zinc</keyword>
<dbReference type="KEGG" id="ise:JBKA6_1113"/>
<evidence type="ECO:0000256" key="9">
    <source>
        <dbReference type="PIRSR" id="PIRSR037215-2"/>
    </source>
</evidence>
<feature type="binding site" evidence="7 9">
    <location>
        <position position="145"/>
    </location>
    <ligand>
        <name>Zn(2+)</name>
        <dbReference type="ChEBI" id="CHEBI:29105"/>
        <label>1</label>
    </ligand>
</feature>
<dbReference type="PIRSF" id="PIRSF037215">
    <property type="entry name" value="Peptidase_M20B"/>
    <property type="match status" value="1"/>
</dbReference>
<comment type="function">
    <text evidence="7">Cleaves the N-terminal amino acid of tripeptides.</text>
</comment>
<dbReference type="Pfam" id="PF01546">
    <property type="entry name" value="Peptidase_M20"/>
    <property type="match status" value="1"/>
</dbReference>
<dbReference type="InterPro" id="IPR001261">
    <property type="entry name" value="ArgE/DapE_CS"/>
</dbReference>
<dbReference type="GO" id="GO:0045148">
    <property type="term" value="F:tripeptide aminopeptidase activity"/>
    <property type="evidence" value="ECO:0007669"/>
    <property type="project" value="UniProtKB-UniRule"/>
</dbReference>
<evidence type="ECO:0000256" key="4">
    <source>
        <dbReference type="ARBA" id="ARBA00022801"/>
    </source>
</evidence>
<dbReference type="InterPro" id="IPR036264">
    <property type="entry name" value="Bact_exopeptidase_dim_dom"/>
</dbReference>
<dbReference type="InterPro" id="IPR002933">
    <property type="entry name" value="Peptidase_M20"/>
</dbReference>
<feature type="binding site" evidence="7 9">
    <location>
        <position position="145"/>
    </location>
    <ligand>
        <name>Zn(2+)</name>
        <dbReference type="ChEBI" id="CHEBI:29105"/>
        <label>2</label>
    </ligand>
</feature>
<dbReference type="HAMAP" id="MF_00550">
    <property type="entry name" value="Aminopeptidase_M20"/>
    <property type="match status" value="1"/>
</dbReference>
<sequence length="413" mass="47014">MKNNMKPIVKRFFKYLSFHTESKHDVDTIPSTERQFQMGNYLVDELKSIGLKEVEIDENCYVMATLPSNTEKNIPVIGFVAHIDTSPDFTGKNVNPKITYNYDGGDIILNTEKNIILSAKYFPEIKLYKNQTIITTDGTTLLGADDKAGVTEIVTAMEYLINNPDIKHGEIRICFTPDEEVGKGADLFDVEKFRAKWAYTIDGDRVGKLEFENFNAATAIIDIKGNLVHPGFAKDKMVNANTIASEFSESLPKEETPENTQGYEGFYHLCDINGNVETARLRYIIRDHDHINFTNRKNNIEQLVNDFNKRYNNSLTLEMKDQYYNMKEKIEPIMYIVDIAKEAMEKADIKPIIEPIRGGTDGCRLSYMGLPCPNIFSGGHNFHSKYEYIAVESMEKAVEVIVNIASIVENKFK</sequence>
<keyword evidence="3 7" id="KW-0479">Metal-binding</keyword>
<keyword evidence="2 7" id="KW-0645">Protease</keyword>
<organism evidence="11 12">
    <name type="scientific">Ichthyobacterium seriolicida</name>
    <dbReference type="NCBI Taxonomy" id="242600"/>
    <lineage>
        <taxon>Bacteria</taxon>
        <taxon>Pseudomonadati</taxon>
        <taxon>Bacteroidota</taxon>
        <taxon>Flavobacteriia</taxon>
        <taxon>Flavobacteriales</taxon>
        <taxon>Ichthyobacteriaceae</taxon>
        <taxon>Ichthyobacterium</taxon>
    </lineage>
</organism>
<feature type="binding site" evidence="7 9">
    <location>
        <position position="383"/>
    </location>
    <ligand>
        <name>Zn(2+)</name>
        <dbReference type="ChEBI" id="CHEBI:29105"/>
        <label>2</label>
    </ligand>
</feature>
<keyword evidence="7" id="KW-0031">Aminopeptidase</keyword>
<evidence type="ECO:0000256" key="8">
    <source>
        <dbReference type="PIRSR" id="PIRSR037215-1"/>
    </source>
</evidence>
<dbReference type="SUPFAM" id="SSF53187">
    <property type="entry name" value="Zn-dependent exopeptidases"/>
    <property type="match status" value="1"/>
</dbReference>
<feature type="active site" description="Proton acceptor" evidence="7 8">
    <location>
        <position position="179"/>
    </location>
</feature>
<evidence type="ECO:0000256" key="7">
    <source>
        <dbReference type="HAMAP-Rule" id="MF_00550"/>
    </source>
</evidence>
<proteinExistence type="inferred from homology"/>
<dbReference type="Proteomes" id="UP000243197">
    <property type="component" value="Chromosome"/>
</dbReference>
<dbReference type="RefSeq" id="WP_231952044.1">
    <property type="nucleotide sequence ID" value="NZ_AP014564.1"/>
</dbReference>
<dbReference type="EMBL" id="AP014564">
    <property type="protein sequence ID" value="BAV95126.1"/>
    <property type="molecule type" value="Genomic_DNA"/>
</dbReference>
<protein>
    <recommendedName>
        <fullName evidence="7">Peptidase T</fullName>
        <ecNumber evidence="7">3.4.11.4</ecNumber>
    </recommendedName>
    <alternativeName>
        <fullName evidence="7">Aminotripeptidase</fullName>
        <shortName evidence="7">Tripeptidase</shortName>
    </alternativeName>
    <alternativeName>
        <fullName evidence="7">Tripeptide aminopeptidase</fullName>
    </alternativeName>
</protein>
<dbReference type="GO" id="GO:0006508">
    <property type="term" value="P:proteolysis"/>
    <property type="evidence" value="ECO:0007669"/>
    <property type="project" value="UniProtKB-UniRule"/>
</dbReference>
<dbReference type="GO" id="GO:0005829">
    <property type="term" value="C:cytosol"/>
    <property type="evidence" value="ECO:0007669"/>
    <property type="project" value="TreeGrafter"/>
</dbReference>
<evidence type="ECO:0000259" key="10">
    <source>
        <dbReference type="Pfam" id="PF07687"/>
    </source>
</evidence>
<keyword evidence="6 7" id="KW-0482">Metalloprotease</keyword>
<evidence type="ECO:0000256" key="5">
    <source>
        <dbReference type="ARBA" id="ARBA00022833"/>
    </source>
</evidence>
<dbReference type="GO" id="GO:0008237">
    <property type="term" value="F:metallopeptidase activity"/>
    <property type="evidence" value="ECO:0007669"/>
    <property type="project" value="UniProtKB-KW"/>
</dbReference>
<comment type="catalytic activity">
    <reaction evidence="7">
        <text>Release of the N-terminal residue from a tripeptide.</text>
        <dbReference type="EC" id="3.4.11.4"/>
    </reaction>
</comment>
<evidence type="ECO:0000256" key="2">
    <source>
        <dbReference type="ARBA" id="ARBA00022670"/>
    </source>
</evidence>
<dbReference type="PROSITE" id="PS00759">
    <property type="entry name" value="ARGE_DAPE_CPG2_2"/>
    <property type="match status" value="1"/>
</dbReference>